<feature type="region of interest" description="Disordered" evidence="7">
    <location>
        <begin position="619"/>
        <end position="835"/>
    </location>
</feature>
<dbReference type="PANTHER" id="PTHR45716">
    <property type="entry name" value="BITESIZE, ISOFORM I"/>
    <property type="match status" value="1"/>
</dbReference>
<feature type="compositionally biased region" description="Basic and acidic residues" evidence="7">
    <location>
        <begin position="409"/>
        <end position="431"/>
    </location>
</feature>
<feature type="compositionally biased region" description="Basic and acidic residues" evidence="7">
    <location>
        <begin position="1176"/>
        <end position="1186"/>
    </location>
</feature>
<evidence type="ECO:0000313" key="11">
    <source>
        <dbReference type="Proteomes" id="UP000324091"/>
    </source>
</evidence>
<keyword evidence="4" id="KW-0677">Repeat</keyword>
<feature type="region of interest" description="Disordered" evidence="7">
    <location>
        <begin position="12"/>
        <end position="54"/>
    </location>
</feature>
<dbReference type="InterPro" id="IPR010911">
    <property type="entry name" value="Rab_BD"/>
</dbReference>
<feature type="compositionally biased region" description="Polar residues" evidence="7">
    <location>
        <begin position="821"/>
        <end position="833"/>
    </location>
</feature>
<feature type="region of interest" description="Disordered" evidence="7">
    <location>
        <begin position="1021"/>
        <end position="1065"/>
    </location>
</feature>
<dbReference type="SMART" id="SM00239">
    <property type="entry name" value="C2"/>
    <property type="match status" value="2"/>
</dbReference>
<feature type="region of interest" description="Disordered" evidence="7">
    <location>
        <begin position="1088"/>
        <end position="1225"/>
    </location>
</feature>
<comment type="subcellular location">
    <subcellularLocation>
        <location evidence="1">Cell membrane</location>
    </subcellularLocation>
</comment>
<evidence type="ECO:0000256" key="7">
    <source>
        <dbReference type="SAM" id="MobiDB-lite"/>
    </source>
</evidence>
<evidence type="ECO:0000256" key="4">
    <source>
        <dbReference type="ARBA" id="ARBA00022737"/>
    </source>
</evidence>
<dbReference type="Gene3D" id="2.60.40.150">
    <property type="entry name" value="C2 domain"/>
    <property type="match status" value="2"/>
</dbReference>
<evidence type="ECO:0000313" key="10">
    <source>
        <dbReference type="EMBL" id="TWW77074.1"/>
    </source>
</evidence>
<feature type="compositionally biased region" description="Low complexity" evidence="7">
    <location>
        <begin position="1207"/>
        <end position="1221"/>
    </location>
</feature>
<feature type="compositionally biased region" description="Low complexity" evidence="7">
    <location>
        <begin position="1138"/>
        <end position="1158"/>
    </location>
</feature>
<comment type="caution">
    <text evidence="10">The sequence shown here is derived from an EMBL/GenBank/DDBJ whole genome shotgun (WGS) entry which is preliminary data.</text>
</comment>
<evidence type="ECO:0000256" key="1">
    <source>
        <dbReference type="ARBA" id="ARBA00004236"/>
    </source>
</evidence>
<dbReference type="PROSITE" id="PS50916">
    <property type="entry name" value="RABBD"/>
    <property type="match status" value="1"/>
</dbReference>
<dbReference type="CDD" id="cd04020">
    <property type="entry name" value="C2B_SLP_1-2-3-4"/>
    <property type="match status" value="1"/>
</dbReference>
<keyword evidence="11" id="KW-1185">Reference proteome</keyword>
<feature type="region of interest" description="Disordered" evidence="7">
    <location>
        <begin position="288"/>
        <end position="474"/>
    </location>
</feature>
<evidence type="ECO:0000256" key="5">
    <source>
        <dbReference type="ARBA" id="ARBA00023136"/>
    </source>
</evidence>
<dbReference type="Gene3D" id="6.10.250.3000">
    <property type="match status" value="1"/>
</dbReference>
<gene>
    <name evidence="10" type="ORF">D4764_12G0004640</name>
</gene>
<dbReference type="GO" id="GO:0031267">
    <property type="term" value="F:small GTPase binding"/>
    <property type="evidence" value="ECO:0007669"/>
    <property type="project" value="InterPro"/>
</dbReference>
<keyword evidence="3" id="KW-0268">Exocytosis</keyword>
<feature type="compositionally biased region" description="Low complexity" evidence="7">
    <location>
        <begin position="304"/>
        <end position="317"/>
    </location>
</feature>
<dbReference type="PANTHER" id="PTHR45716:SF5">
    <property type="entry name" value="SYNAPTOTAGMIN-LIKE PROTEIN 2"/>
    <property type="match status" value="1"/>
</dbReference>
<evidence type="ECO:0000256" key="2">
    <source>
        <dbReference type="ARBA" id="ARBA00022475"/>
    </source>
</evidence>
<dbReference type="GO" id="GO:0006886">
    <property type="term" value="P:intracellular protein transport"/>
    <property type="evidence" value="ECO:0007669"/>
    <property type="project" value="InterPro"/>
</dbReference>
<feature type="compositionally biased region" description="Polar residues" evidence="7">
    <location>
        <begin position="667"/>
        <end position="694"/>
    </location>
</feature>
<feature type="domain" description="RabBD" evidence="9">
    <location>
        <begin position="116"/>
        <end position="176"/>
    </location>
</feature>
<feature type="domain" description="C2" evidence="8">
    <location>
        <begin position="1291"/>
        <end position="1413"/>
    </location>
</feature>
<dbReference type="Proteomes" id="UP000324091">
    <property type="component" value="Chromosome 12"/>
</dbReference>
<protein>
    <recommendedName>
        <fullName evidence="6">Synaptotagmin-like protein 2</fullName>
    </recommendedName>
</protein>
<name>A0A5C6PBB1_9TELE</name>
<dbReference type="GO" id="GO:0005886">
    <property type="term" value="C:plasma membrane"/>
    <property type="evidence" value="ECO:0007669"/>
    <property type="project" value="UniProtKB-SubCell"/>
</dbReference>
<dbReference type="GO" id="GO:0042043">
    <property type="term" value="F:neurexin family protein binding"/>
    <property type="evidence" value="ECO:0007669"/>
    <property type="project" value="TreeGrafter"/>
</dbReference>
<feature type="compositionally biased region" description="Polar residues" evidence="7">
    <location>
        <begin position="771"/>
        <end position="790"/>
    </location>
</feature>
<dbReference type="FunFam" id="2.60.40.150:FF:000006">
    <property type="entry name" value="Synaptotagmin-like 5, isoform CRA_a"/>
    <property type="match status" value="1"/>
</dbReference>
<dbReference type="PROSITE" id="PS50004">
    <property type="entry name" value="C2"/>
    <property type="match status" value="2"/>
</dbReference>
<dbReference type="InterPro" id="IPR000008">
    <property type="entry name" value="C2_dom"/>
</dbReference>
<evidence type="ECO:0000256" key="3">
    <source>
        <dbReference type="ARBA" id="ARBA00022483"/>
    </source>
</evidence>
<dbReference type="GO" id="GO:0006887">
    <property type="term" value="P:exocytosis"/>
    <property type="evidence" value="ECO:0007669"/>
    <property type="project" value="UniProtKB-KW"/>
</dbReference>
<feature type="compositionally biased region" description="Basic and acidic residues" evidence="7">
    <location>
        <begin position="720"/>
        <end position="732"/>
    </location>
</feature>
<feature type="region of interest" description="Disordered" evidence="7">
    <location>
        <begin position="201"/>
        <end position="259"/>
    </location>
</feature>
<feature type="compositionally biased region" description="Polar residues" evidence="7">
    <location>
        <begin position="733"/>
        <end position="753"/>
    </location>
</feature>
<dbReference type="InterPro" id="IPR043567">
    <property type="entry name" value="SYTL1-5_C2B"/>
</dbReference>
<dbReference type="FunFam" id="2.60.40.150:FF:000040">
    <property type="entry name" value="synaptotagmin-like protein 2 isoform X2"/>
    <property type="match status" value="1"/>
</dbReference>
<feature type="compositionally biased region" description="Basic and acidic residues" evidence="7">
    <location>
        <begin position="647"/>
        <end position="662"/>
    </location>
</feature>
<organism evidence="10 11">
    <name type="scientific">Takifugu flavidus</name>
    <name type="common">sansaifugu</name>
    <dbReference type="NCBI Taxonomy" id="433684"/>
    <lineage>
        <taxon>Eukaryota</taxon>
        <taxon>Metazoa</taxon>
        <taxon>Chordata</taxon>
        <taxon>Craniata</taxon>
        <taxon>Vertebrata</taxon>
        <taxon>Euteleostomi</taxon>
        <taxon>Actinopterygii</taxon>
        <taxon>Neopterygii</taxon>
        <taxon>Teleostei</taxon>
        <taxon>Neoteleostei</taxon>
        <taxon>Acanthomorphata</taxon>
        <taxon>Eupercaria</taxon>
        <taxon>Tetraodontiformes</taxon>
        <taxon>Tetradontoidea</taxon>
        <taxon>Tetraodontidae</taxon>
        <taxon>Takifugu</taxon>
    </lineage>
</organism>
<keyword evidence="2" id="KW-1003">Cell membrane</keyword>
<feature type="domain" description="C2" evidence="8">
    <location>
        <begin position="1428"/>
        <end position="1558"/>
    </location>
</feature>
<feature type="compositionally biased region" description="Basic and acidic residues" evidence="7">
    <location>
        <begin position="974"/>
        <end position="998"/>
    </location>
</feature>
<dbReference type="SUPFAM" id="SSF49562">
    <property type="entry name" value="C2 domain (Calcium/lipid-binding domain, CaLB)"/>
    <property type="match status" value="2"/>
</dbReference>
<feature type="compositionally biased region" description="Polar residues" evidence="7">
    <location>
        <begin position="964"/>
        <end position="973"/>
    </location>
</feature>
<evidence type="ECO:0000256" key="6">
    <source>
        <dbReference type="ARBA" id="ARBA00072164"/>
    </source>
</evidence>
<feature type="region of interest" description="Disordered" evidence="7">
    <location>
        <begin position="1242"/>
        <end position="1267"/>
    </location>
</feature>
<reference evidence="10 11" key="1">
    <citation type="submission" date="2019-04" db="EMBL/GenBank/DDBJ databases">
        <title>Chromosome genome assembly for Takifugu flavidus.</title>
        <authorList>
            <person name="Xiao S."/>
        </authorList>
    </citation>
    <scope>NUCLEOTIDE SEQUENCE [LARGE SCALE GENOMIC DNA]</scope>
    <source>
        <strain evidence="10">HTHZ2018</strain>
        <tissue evidence="10">Muscle</tissue>
    </source>
</reference>
<feature type="compositionally biased region" description="Basic and acidic residues" evidence="7">
    <location>
        <begin position="754"/>
        <end position="769"/>
    </location>
</feature>
<feature type="region of interest" description="Disordered" evidence="7">
    <location>
        <begin position="941"/>
        <end position="1005"/>
    </location>
</feature>
<feature type="compositionally biased region" description="Polar residues" evidence="7">
    <location>
        <begin position="1025"/>
        <end position="1037"/>
    </location>
</feature>
<evidence type="ECO:0000259" key="9">
    <source>
        <dbReference type="PROSITE" id="PS50916"/>
    </source>
</evidence>
<dbReference type="Pfam" id="PF00168">
    <property type="entry name" value="C2"/>
    <property type="match status" value="2"/>
</dbReference>
<evidence type="ECO:0000259" key="8">
    <source>
        <dbReference type="PROSITE" id="PS50004"/>
    </source>
</evidence>
<dbReference type="InterPro" id="IPR035892">
    <property type="entry name" value="C2_domain_sf"/>
</dbReference>
<accession>A0A5C6PBB1</accession>
<dbReference type="CDD" id="cd08393">
    <property type="entry name" value="C2A_SLP-1_2"/>
    <property type="match status" value="1"/>
</dbReference>
<proteinExistence type="predicted"/>
<dbReference type="GO" id="GO:0070382">
    <property type="term" value="C:exocytic vesicle"/>
    <property type="evidence" value="ECO:0007669"/>
    <property type="project" value="TreeGrafter"/>
</dbReference>
<sequence>MEGCLNRVLLPYQGLQQQQPPQQHRHQRSPPSPRLIPPEKTCANASRSGSRQPVEEAIEHFKTRSKWELKRSCEEERRKWLSLQGSEDLGWSPFTAALRYCTFLLREAGGRGRAAMIDLSHLTEEEQGAIMTVLRRDAELKRAEDDRVSKLEKTHNTGSKPDSQWKYLSGEWFYEAKSRRHMDKIHGSEVILASMKAQKAPFDGSPLSKRSPTPSSSGLKVGTPPKPARSLENLQLAVINDPEKEKKSPIFSPRMPRKNPFNQGSMIIYEAPDNISFVTSCQKPELSQTADASLLRSDPGEDFSQTSDTSSTSEGSSPAFRPVPRKRTFLSRHPSSSDPDAPVGPASIVPSPGQRRQLAQRVAAPQESPQQPMNDDDQPVYSEDKYGGTPSQKMDSSDTESGSDADVALEERREEPQDERLGERAALRSDVLRSSSIQDTVGGGDSAGPAGRPDELSLPQSTTDPDPPVSYDLNFIDKSDKQMKKSNQKNVFTLTTQSTSPTGDEESIAKVLDWFSRSTDRSDWLNSAGGAKVRMGSDHNVVVSKSRSEDSFLNEGEGTSELLQKKINEAKALRAAHRSASSELLEIEEPQQQVYVPHLRSVWERHKIGPKVLIIKSMMSKNRGQTPARLSDRHEGNKMDMTSEPGRYSREIIYKGESERCAVVRPQTDTEYTSPSSSSQEAHGPNTSARNYRNYSDLEAGAQAADRRGSDAGSVNVPRPRQERIFHPRLSVETESLSTSNPRPDRISQSTEIQLRDESSRTPKSEADLQTRYSPGSYSGNKSYVDNPQGGNDALIEPKTQTFRSPYKDASWNSDDRGYSPQRNVQDLPQQESSADKIKQLRSFWEQERKPTFYSRNVTQGPSQSKVSKRFTKSEYDLSALGNGDRSEEINPNVVGTETESANLTTSRTQFNSLRDFWDEATSGKPKSTARKETVKIQFAAKDFRRKEPQIQPKTRPVAAKLSPTLQGVSTVEGSRDLPRQDTLGKENRPHRSRKDSYEASSSRANSIRRAASMFALSALDENDQVQMDTGPSQPQSRNRRQYSQKNITITKPPEESETPTPRARAYIPRDYRHYLGMTDEASFQASLAPNPEDEGEKGGFGFDPGRPVHVSTPVSSEGWHSRKSTKVTQRPLWANYSSDTGPDSSLSSTSDSWSNSKKYSDRGDDTLSPVRKALMRAETRSKSLEDLTASPVQERRQDTTADIRGASDVSSMPSPASSLFSDKDHLKNMSKSVPLFLQKEDDASTDSNSDQSYHSGQLTKGGSLTNLTSSSGLSSLSGSMMTMYGGDLEVQGNIMFSINYIQKLREFHIFVAQCQDLAAADLKKGRSNPYVKSYLVPDKSNLGKRKTSVKKKTLNPTFNEILRYRVNMEYLRTQTLILSVWHHDTFGRNSFLGEVDVDLFKWDFGHTRLNYFPLKSRTPPNLAAPSGRGQLKLAIRYLPQISHSEGVSHFFNGEIHIWVKECRDLPLIRATINPYVKCFVLPDTSRKSRQKTRVVRRAVDPVFNHTMVYDGIRDIDLTEACVELTVWDRDKLATNLLGGLRLGIGTGTSYGALVDWMDSTPSEVALWERMKSTPNEWVEDVLPLRILNPARATFK</sequence>
<feature type="compositionally biased region" description="Polar residues" evidence="7">
    <location>
        <begin position="208"/>
        <end position="218"/>
    </location>
</feature>
<keyword evidence="5" id="KW-0472">Membrane</keyword>
<feature type="compositionally biased region" description="Polar residues" evidence="7">
    <location>
        <begin position="1246"/>
        <end position="1261"/>
    </location>
</feature>
<dbReference type="EMBL" id="RHFK02000004">
    <property type="protein sequence ID" value="TWW77074.1"/>
    <property type="molecule type" value="Genomic_DNA"/>
</dbReference>